<dbReference type="InterPro" id="IPR051916">
    <property type="entry name" value="GPI-anchor_lipid_remodeler"/>
</dbReference>
<keyword evidence="3" id="KW-1185">Reference proteome</keyword>
<dbReference type="InterPro" id="IPR036691">
    <property type="entry name" value="Endo/exonu/phosph_ase_sf"/>
</dbReference>
<evidence type="ECO:0000259" key="1">
    <source>
        <dbReference type="Pfam" id="PF03372"/>
    </source>
</evidence>
<dbReference type="Gene3D" id="3.60.10.10">
    <property type="entry name" value="Endonuclease/exonuclease/phosphatase"/>
    <property type="match status" value="1"/>
</dbReference>
<dbReference type="PANTHER" id="PTHR14859:SF1">
    <property type="entry name" value="PGAP2-INTERACTING PROTEIN"/>
    <property type="match status" value="1"/>
</dbReference>
<dbReference type="SUPFAM" id="SSF56219">
    <property type="entry name" value="DNase I-like"/>
    <property type="match status" value="1"/>
</dbReference>
<dbReference type="Pfam" id="PF03372">
    <property type="entry name" value="Exo_endo_phos"/>
    <property type="match status" value="1"/>
</dbReference>
<proteinExistence type="predicted"/>
<evidence type="ECO:0000313" key="3">
    <source>
        <dbReference type="Proteomes" id="UP000316726"/>
    </source>
</evidence>
<protein>
    <recommendedName>
        <fullName evidence="1">Endonuclease/exonuclease/phosphatase domain-containing protein</fullName>
    </recommendedName>
</protein>
<dbReference type="InterPro" id="IPR005135">
    <property type="entry name" value="Endo/exonuclease/phosphatase"/>
</dbReference>
<feature type="domain" description="Endonuclease/exonuclease/phosphatase" evidence="1">
    <location>
        <begin position="4"/>
        <end position="250"/>
    </location>
</feature>
<sequence>MKVVSYNLNRLATEGAGGADKRRALTDFVSSESADLYFFQLVSREVLAHIRTALDGYHACVFAAHDSEDAFGLAILSKVDVVPESRCEHRFGESEKLFALSCSVSLSPGEEVRVTNVHLHNTSESIRLDQVASLVESDSINATRMIVGDFNALTKSDYFPHEWSALVDLAREREWEERQERATTSLTASTAGTSFVDTCRWIDEERRRGSEKECASSAVAERLHTYVLTLKERAVRLRLDYVFLRPCPSKLRPIDFHVCHDVHLSNHFPVVCTLSRSTKHLQWCARDVASAPKQLRQ</sequence>
<gene>
    <name evidence="2" type="ORF">A3770_03p26620</name>
</gene>
<dbReference type="PANTHER" id="PTHR14859">
    <property type="entry name" value="CALCOFLUOR WHITE HYPERSENSITIVE PROTEIN PRECURSOR"/>
    <property type="match status" value="1"/>
</dbReference>
<dbReference type="Proteomes" id="UP000316726">
    <property type="component" value="Chromosome 3"/>
</dbReference>
<dbReference type="AlphaFoldDB" id="A0A5B8MJ78"/>
<evidence type="ECO:0000313" key="2">
    <source>
        <dbReference type="EMBL" id="QDZ20144.1"/>
    </source>
</evidence>
<dbReference type="GO" id="GO:0016020">
    <property type="term" value="C:membrane"/>
    <property type="evidence" value="ECO:0007669"/>
    <property type="project" value="GOC"/>
</dbReference>
<reference evidence="2 3" key="1">
    <citation type="submission" date="2018-07" db="EMBL/GenBank/DDBJ databases">
        <title>The complete nuclear genome of the prasinophyte Chloropicon primus (CCMP1205).</title>
        <authorList>
            <person name="Pombert J.-F."/>
            <person name="Otis C."/>
            <person name="Turmel M."/>
            <person name="Lemieux C."/>
        </authorList>
    </citation>
    <scope>NUCLEOTIDE SEQUENCE [LARGE SCALE GENOMIC DNA]</scope>
    <source>
        <strain evidence="2 3">CCMP1205</strain>
    </source>
</reference>
<dbReference type="EMBL" id="CP031036">
    <property type="protein sequence ID" value="QDZ20144.1"/>
    <property type="molecule type" value="Genomic_DNA"/>
</dbReference>
<organism evidence="2 3">
    <name type="scientific">Chloropicon primus</name>
    <dbReference type="NCBI Taxonomy" id="1764295"/>
    <lineage>
        <taxon>Eukaryota</taxon>
        <taxon>Viridiplantae</taxon>
        <taxon>Chlorophyta</taxon>
        <taxon>Chloropicophyceae</taxon>
        <taxon>Chloropicales</taxon>
        <taxon>Chloropicaceae</taxon>
        <taxon>Chloropicon</taxon>
    </lineage>
</organism>
<dbReference type="GO" id="GO:0006506">
    <property type="term" value="P:GPI anchor biosynthetic process"/>
    <property type="evidence" value="ECO:0007669"/>
    <property type="project" value="TreeGrafter"/>
</dbReference>
<name>A0A5B8MJ78_9CHLO</name>
<dbReference type="GO" id="GO:0003824">
    <property type="term" value="F:catalytic activity"/>
    <property type="evidence" value="ECO:0007669"/>
    <property type="project" value="InterPro"/>
</dbReference>
<accession>A0A5B8MJ78</accession>